<dbReference type="Proteomes" id="UP001144978">
    <property type="component" value="Unassembled WGS sequence"/>
</dbReference>
<proteinExistence type="predicted"/>
<evidence type="ECO:0000313" key="1">
    <source>
        <dbReference type="EMBL" id="KAJ2985576.1"/>
    </source>
</evidence>
<comment type="caution">
    <text evidence="1">The sequence shown here is derived from an EMBL/GenBank/DDBJ whole genome shotgun (WGS) entry which is preliminary data.</text>
</comment>
<organism evidence="1 2">
    <name type="scientific">Trametes sanguinea</name>
    <dbReference type="NCBI Taxonomy" id="158606"/>
    <lineage>
        <taxon>Eukaryota</taxon>
        <taxon>Fungi</taxon>
        <taxon>Dikarya</taxon>
        <taxon>Basidiomycota</taxon>
        <taxon>Agaricomycotina</taxon>
        <taxon>Agaricomycetes</taxon>
        <taxon>Polyporales</taxon>
        <taxon>Polyporaceae</taxon>
        <taxon>Trametes</taxon>
    </lineage>
</organism>
<evidence type="ECO:0000313" key="2">
    <source>
        <dbReference type="Proteomes" id="UP001144978"/>
    </source>
</evidence>
<reference evidence="1" key="1">
    <citation type="submission" date="2022-08" db="EMBL/GenBank/DDBJ databases">
        <title>Genome Sequence of Pycnoporus sanguineus.</title>
        <authorList>
            <person name="Buettner E."/>
        </authorList>
    </citation>
    <scope>NUCLEOTIDE SEQUENCE</scope>
    <source>
        <strain evidence="1">CG-C14</strain>
    </source>
</reference>
<name>A0ACC1P1F9_9APHY</name>
<sequence>MPPCGDSSGRELAYKSCTRQPQALSQLDIRHRVAARSSAPPKEIRRCRKLELAHECLQSPSNRHVVEGQRPHPYPRLVPTPDDRTPEPISFSRDVANDGMSRWVKLVGAG</sequence>
<protein>
    <submittedName>
        <fullName evidence="1">Uncharacterized protein</fullName>
    </submittedName>
</protein>
<gene>
    <name evidence="1" type="ORF">NUW54_g10108</name>
</gene>
<dbReference type="EMBL" id="JANSHE010003557">
    <property type="protein sequence ID" value="KAJ2985576.1"/>
    <property type="molecule type" value="Genomic_DNA"/>
</dbReference>
<accession>A0ACC1P1F9</accession>
<keyword evidence="2" id="KW-1185">Reference proteome</keyword>